<dbReference type="SMART" id="SM00508">
    <property type="entry name" value="PostSET"/>
    <property type="match status" value="1"/>
</dbReference>
<feature type="domain" description="SET" evidence="15">
    <location>
        <begin position="1509"/>
        <end position="1626"/>
    </location>
</feature>
<dbReference type="Gene3D" id="3.30.70.330">
    <property type="match status" value="1"/>
</dbReference>
<dbReference type="GO" id="GO:0003723">
    <property type="term" value="F:RNA binding"/>
    <property type="evidence" value="ECO:0007669"/>
    <property type="project" value="UniProtKB-KW"/>
</dbReference>
<feature type="region of interest" description="Disordered" evidence="14">
    <location>
        <begin position="696"/>
        <end position="717"/>
    </location>
</feature>
<feature type="region of interest" description="Disordered" evidence="14">
    <location>
        <begin position="445"/>
        <end position="474"/>
    </location>
</feature>
<dbReference type="InterPro" id="IPR046341">
    <property type="entry name" value="SET_dom_sf"/>
</dbReference>
<dbReference type="SUPFAM" id="SSF82199">
    <property type="entry name" value="SET domain"/>
    <property type="match status" value="1"/>
</dbReference>
<keyword evidence="10" id="KW-0539">Nucleus</keyword>
<dbReference type="InterPro" id="IPR044570">
    <property type="entry name" value="Set1-like"/>
</dbReference>
<evidence type="ECO:0000256" key="6">
    <source>
        <dbReference type="ARBA" id="ARBA00022853"/>
    </source>
</evidence>
<sequence>MMQQSQEPCSASNDDLTQQQIKPSWRRFTNPTNPDPKLAVFRVFGICEEFPQFNVNTVQDPRRPPDPRKIVKLLSCDLPVPEFMLDDEYCAIPPRREVALVGLNDNIDDKFLLQLCKKLTHSSTTNLSTPSNDDGEGTASLSTSYVSSVGITPLQIKILRHPTTGSHLGMALIDFYSCRDGKLFILRHHGRPMMGREVQCFFDPFVYKLGELYKLRVGEELELPERYRFIFNEKTIQHIRGLLAQRYKDEDGDVLKKTWTNLENGVSSKEKTTSNKKSGNNNATSPLKNSKQREHRRSIKEDLKKTPIASTQDAPPLQVVPKNDVSEASSVVVDAKDVDGQKHFEERLNFTPITLSNNVSLNVINSTPTTTTAVTPITPTKFSFDSIRCSHQQQHLSPPSSSTSLSTFLPPIALVTPKKTADNKIVILEHEPHLLVENISQNNSSIGDCEQKEQQQQEISPPQLSSPTPPQQRSLESRLAALLTRRSNNNLSTSCTKLCSSSNEDIEASCVAATTTIDVEKDNDNNNNTSPNKSVESATTFKSPSSDTANASSSSTSSSSTQCANHHPISQSNNLNKTISDPSCSFGSGEQLQNDEEFCKNGFDKWKDVKSTTWNQRDDERWRDQRQRNFYQRDKDRNYQDHRRSHPTIYNNQQRQRYGNYHQQNNNYNNNNYHHNHQQNRFQQQRNCGGRFHYSNQFNQNGNNHRQYSGPRGQPPPPQPLFDRRINGRFMTPPIRPPPETNLAFASSHVYGTNNQMGYPRRRTMERDKFSITLQYTINALTSMLSLAVKQDIDRRVETEALKILDKIFEERLEEAKKRQQLADENENLQDSQQTSLNIDQGDGQQQKRLALQTIRNGGNLLDQLFSFNSVGNGEKGFNGSTLIFNLDQKTGLFGISHSARITSLPKIRRKPKPPSPEPILQKTATTTSRKRSTTTQCLDEKDKKFGGPKRKHLRLDDEDEEEEKVVKARRARTTSICSESVKSSRSSSNASAASSSRSASPTATSSTSGDSSDEEEEDVSQQTSTIVSETEGEENEENILEKKRTTSVDLSIKEVVDEGDIIDDDKLPASEKIEWSERLKTLKPSTATTKTTSLDLDLEILPPPLLLVENQPETMKNKNNNKNIVETGGCARFIVYDKKMKSKEADKKSKPLPSKNSSVQHVSIPLPSIKLKEEQQDVTEESPLSTTAITIKSPTTADKKSSSSPTKKKKKHFHPTGDYAEWPSTTAVSRLQNSFPLSTKNWSKRSADAEQEAILSFEKEGLALEEVAYLRMVVELLGDDFILENKICESVKNNIFRHQHGFPLLKWVEPEDAVEVDPPMPTYWQNSSKSSNNHNNKIYFYNDVELDGVIPNLSGCARTEGNYIRKKDRQKMEQLKTGAPRHTLMRRATTTATIPQINNEPHLLKTTISTQDEIIARHVSQALKSERAIIRSIGNSLFSTSSFSSSNNSNNNNITTNKNNSQQQDNTNKNSNLVDEATTSSSTNNNNVVSTPNFASSLRGNQLKYRSKMIKFARSRIHGWGLFSLEAIAPDEMIVEYIGEKIRPEVANVRELAYEKQGIGSSYLFRIDENVVIDATKKGNFARFINHSCQPNCYAKVLTVQGEKRIVIYSKRFIQKGEEITYDYKFPLEDVKIPCLCGASQCRGYLN</sequence>
<feature type="region of interest" description="Disordered" evidence="14">
    <location>
        <begin position="520"/>
        <end position="577"/>
    </location>
</feature>
<feature type="region of interest" description="Disordered" evidence="14">
    <location>
        <begin position="265"/>
        <end position="322"/>
    </location>
</feature>
<dbReference type="InterPro" id="IPR012677">
    <property type="entry name" value="Nucleotide-bd_a/b_plait_sf"/>
</dbReference>
<dbReference type="InterPro" id="IPR035979">
    <property type="entry name" value="RBD_domain_sf"/>
</dbReference>
<dbReference type="GO" id="GO:0140999">
    <property type="term" value="F:histone H3K4 trimethyltransferase activity"/>
    <property type="evidence" value="ECO:0007669"/>
    <property type="project" value="UniProtKB-EC"/>
</dbReference>
<comment type="subcellular location">
    <subcellularLocation>
        <location evidence="1">Nucleus</location>
    </subcellularLocation>
</comment>
<feature type="region of interest" description="Disordered" evidence="14">
    <location>
        <begin position="625"/>
        <end position="649"/>
    </location>
</feature>
<feature type="region of interest" description="Disordered" evidence="14">
    <location>
        <begin position="819"/>
        <end position="845"/>
    </location>
</feature>
<feature type="compositionally biased region" description="Polar residues" evidence="14">
    <location>
        <begin position="562"/>
        <end position="577"/>
    </location>
</feature>
<dbReference type="SMART" id="SM00317">
    <property type="entry name" value="SET"/>
    <property type="match status" value="1"/>
</dbReference>
<keyword evidence="8" id="KW-0805">Transcription regulation</keyword>
<accession>A0A6V7WEK8</accession>
<evidence type="ECO:0000256" key="5">
    <source>
        <dbReference type="ARBA" id="ARBA00022691"/>
    </source>
</evidence>
<dbReference type="SUPFAM" id="SSF54928">
    <property type="entry name" value="RNA-binding domain, RBD"/>
    <property type="match status" value="1"/>
</dbReference>
<dbReference type="InterPro" id="IPR003616">
    <property type="entry name" value="Post-SET_dom"/>
</dbReference>
<dbReference type="InterPro" id="IPR037841">
    <property type="entry name" value="SET_SETD1A/B"/>
</dbReference>
<keyword evidence="3" id="KW-0489">Methyltransferase</keyword>
<comment type="catalytic activity">
    <reaction evidence="12">
        <text>N(6)-methyl-L-lysyl(4)-[histone H3] + S-adenosyl-L-methionine = N(6),N(6)-dimethyl-L-lysyl(4)-[histone H3] + S-adenosyl-L-homocysteine + H(+)</text>
        <dbReference type="Rhea" id="RHEA:60268"/>
        <dbReference type="Rhea" id="RHEA-COMP:15540"/>
        <dbReference type="Rhea" id="RHEA-COMP:15543"/>
        <dbReference type="ChEBI" id="CHEBI:15378"/>
        <dbReference type="ChEBI" id="CHEBI:57856"/>
        <dbReference type="ChEBI" id="CHEBI:59789"/>
        <dbReference type="ChEBI" id="CHEBI:61929"/>
        <dbReference type="ChEBI" id="CHEBI:61976"/>
    </reaction>
</comment>
<evidence type="ECO:0000256" key="8">
    <source>
        <dbReference type="ARBA" id="ARBA00023015"/>
    </source>
</evidence>
<reference evidence="17 18" key="1">
    <citation type="submission" date="2020-08" db="EMBL/GenBank/DDBJ databases">
        <authorList>
            <person name="Koutsovoulos G."/>
            <person name="Danchin GJ E."/>
        </authorList>
    </citation>
    <scope>NUCLEOTIDE SEQUENCE [LARGE SCALE GENOMIC DNA]</scope>
</reference>
<evidence type="ECO:0000256" key="3">
    <source>
        <dbReference type="ARBA" id="ARBA00022603"/>
    </source>
</evidence>
<evidence type="ECO:0000256" key="1">
    <source>
        <dbReference type="ARBA" id="ARBA00004123"/>
    </source>
</evidence>
<evidence type="ECO:0000259" key="15">
    <source>
        <dbReference type="PROSITE" id="PS50280"/>
    </source>
</evidence>
<evidence type="ECO:0000256" key="7">
    <source>
        <dbReference type="ARBA" id="ARBA00022884"/>
    </source>
</evidence>
<evidence type="ECO:0000256" key="4">
    <source>
        <dbReference type="ARBA" id="ARBA00022679"/>
    </source>
</evidence>
<comment type="catalytic activity">
    <reaction evidence="13">
        <text>N(6),N(6)-dimethyl-L-lysyl(4)-[histone H3] + S-adenosyl-L-methionine = N(6),N(6),N(6)-trimethyl-L-lysyl(4)-[histone H3] + S-adenosyl-L-homocysteine + H(+)</text>
        <dbReference type="Rhea" id="RHEA:60272"/>
        <dbReference type="Rhea" id="RHEA-COMP:15537"/>
        <dbReference type="Rhea" id="RHEA-COMP:15540"/>
        <dbReference type="ChEBI" id="CHEBI:15378"/>
        <dbReference type="ChEBI" id="CHEBI:57856"/>
        <dbReference type="ChEBI" id="CHEBI:59789"/>
        <dbReference type="ChEBI" id="CHEBI:61961"/>
        <dbReference type="ChEBI" id="CHEBI:61976"/>
    </reaction>
</comment>
<protein>
    <recommendedName>
        <fullName evidence="2">[histone H3]-lysine(4) N-trimethyltransferase</fullName>
        <ecNumber evidence="2">2.1.1.354</ecNumber>
    </recommendedName>
</protein>
<evidence type="ECO:0000256" key="2">
    <source>
        <dbReference type="ARBA" id="ARBA00012182"/>
    </source>
</evidence>
<feature type="region of interest" description="Disordered" evidence="14">
    <location>
        <begin position="1"/>
        <end position="33"/>
    </location>
</feature>
<feature type="compositionally biased region" description="Polar residues" evidence="14">
    <location>
        <begin position="529"/>
        <end position="542"/>
    </location>
</feature>
<dbReference type="Pfam" id="PF00856">
    <property type="entry name" value="SET"/>
    <property type="match status" value="1"/>
</dbReference>
<dbReference type="GO" id="GO:0032259">
    <property type="term" value="P:methylation"/>
    <property type="evidence" value="ECO:0007669"/>
    <property type="project" value="UniProtKB-KW"/>
</dbReference>
<dbReference type="Proteomes" id="UP000580250">
    <property type="component" value="Unassembled WGS sequence"/>
</dbReference>
<dbReference type="EMBL" id="CAJEWN010000544">
    <property type="protein sequence ID" value="CAD2185422.1"/>
    <property type="molecule type" value="Genomic_DNA"/>
</dbReference>
<evidence type="ECO:0000256" key="13">
    <source>
        <dbReference type="ARBA" id="ARBA00049129"/>
    </source>
</evidence>
<keyword evidence="4" id="KW-0808">Transferase</keyword>
<feature type="compositionally biased region" description="Low complexity" evidence="14">
    <location>
        <begin position="919"/>
        <end position="928"/>
    </location>
</feature>
<comment type="catalytic activity">
    <reaction evidence="11">
        <text>L-lysyl(4)-[histone H3] + 3 S-adenosyl-L-methionine = N(6),N(6),N(6)-trimethyl-L-lysyl(4)-[histone H3] + 3 S-adenosyl-L-homocysteine + 3 H(+)</text>
        <dbReference type="Rhea" id="RHEA:60260"/>
        <dbReference type="Rhea" id="RHEA-COMP:15537"/>
        <dbReference type="Rhea" id="RHEA-COMP:15547"/>
        <dbReference type="ChEBI" id="CHEBI:15378"/>
        <dbReference type="ChEBI" id="CHEBI:29969"/>
        <dbReference type="ChEBI" id="CHEBI:57856"/>
        <dbReference type="ChEBI" id="CHEBI:59789"/>
        <dbReference type="ChEBI" id="CHEBI:61961"/>
        <dbReference type="EC" id="2.1.1.354"/>
    </reaction>
</comment>
<evidence type="ECO:0000256" key="14">
    <source>
        <dbReference type="SAM" id="MobiDB-lite"/>
    </source>
</evidence>
<dbReference type="PROSITE" id="PS50280">
    <property type="entry name" value="SET"/>
    <property type="match status" value="1"/>
</dbReference>
<proteinExistence type="predicted"/>
<evidence type="ECO:0000256" key="10">
    <source>
        <dbReference type="ARBA" id="ARBA00023242"/>
    </source>
</evidence>
<feature type="region of interest" description="Disordered" evidence="14">
    <location>
        <begin position="1143"/>
        <end position="1220"/>
    </location>
</feature>
<feature type="compositionally biased region" description="Low complexity" evidence="14">
    <location>
        <begin position="1479"/>
        <end position="1492"/>
    </location>
</feature>
<keyword evidence="6" id="KW-0156">Chromatin regulator</keyword>
<gene>
    <name evidence="17" type="ORF">MENT_LOCUS37844</name>
</gene>
<feature type="compositionally biased region" description="Low complexity" evidence="14">
    <location>
        <begin position="543"/>
        <end position="561"/>
    </location>
</feature>
<organism evidence="17 18">
    <name type="scientific">Meloidogyne enterolobii</name>
    <name type="common">Root-knot nematode worm</name>
    <name type="synonym">Meloidogyne mayaguensis</name>
    <dbReference type="NCBI Taxonomy" id="390850"/>
    <lineage>
        <taxon>Eukaryota</taxon>
        <taxon>Metazoa</taxon>
        <taxon>Ecdysozoa</taxon>
        <taxon>Nematoda</taxon>
        <taxon>Chromadorea</taxon>
        <taxon>Rhabditida</taxon>
        <taxon>Tylenchina</taxon>
        <taxon>Tylenchomorpha</taxon>
        <taxon>Tylenchoidea</taxon>
        <taxon>Meloidogynidae</taxon>
        <taxon>Meloidogyninae</taxon>
        <taxon>Meloidogyne</taxon>
    </lineage>
</organism>
<dbReference type="PANTHER" id="PTHR45814:SF2">
    <property type="entry name" value="HISTONE-LYSINE N-METHYLTRANSFERASE SETD1"/>
    <property type="match status" value="1"/>
</dbReference>
<evidence type="ECO:0000256" key="11">
    <source>
        <dbReference type="ARBA" id="ARBA00047571"/>
    </source>
</evidence>
<dbReference type="PROSITE" id="PS50868">
    <property type="entry name" value="POST_SET"/>
    <property type="match status" value="1"/>
</dbReference>
<dbReference type="PANTHER" id="PTHR45814">
    <property type="entry name" value="HISTONE-LYSINE N-METHYLTRANSFERASE SETD1"/>
    <property type="match status" value="1"/>
</dbReference>
<feature type="domain" description="Post-SET" evidence="16">
    <location>
        <begin position="1632"/>
        <end position="1648"/>
    </location>
</feature>
<feature type="compositionally biased region" description="Polar residues" evidence="14">
    <location>
        <begin position="829"/>
        <end position="845"/>
    </location>
</feature>
<dbReference type="OrthoDB" id="308383at2759"/>
<feature type="region of interest" description="Disordered" evidence="14">
    <location>
        <begin position="906"/>
        <end position="1043"/>
    </location>
</feature>
<evidence type="ECO:0000313" key="17">
    <source>
        <dbReference type="EMBL" id="CAD2185422.1"/>
    </source>
</evidence>
<feature type="compositionally biased region" description="Low complexity" evidence="14">
    <location>
        <begin position="979"/>
        <end position="1011"/>
    </location>
</feature>
<feature type="compositionally biased region" description="Polar residues" evidence="14">
    <location>
        <begin position="1"/>
        <end position="32"/>
    </location>
</feature>
<evidence type="ECO:0000259" key="16">
    <source>
        <dbReference type="PROSITE" id="PS50868"/>
    </source>
</evidence>
<keyword evidence="9" id="KW-0804">Transcription</keyword>
<dbReference type="CDD" id="cd19169">
    <property type="entry name" value="SET_SETD1"/>
    <property type="match status" value="1"/>
</dbReference>
<evidence type="ECO:0000256" key="9">
    <source>
        <dbReference type="ARBA" id="ARBA00023163"/>
    </source>
</evidence>
<name>A0A6V7WEK8_MELEN</name>
<dbReference type="EC" id="2.1.1.354" evidence="2"/>
<comment type="caution">
    <text evidence="17">The sequence shown here is derived from an EMBL/GenBank/DDBJ whole genome shotgun (WGS) entry which is preliminary data.</text>
</comment>
<feature type="region of interest" description="Disordered" evidence="14">
    <location>
        <begin position="1441"/>
        <end position="1494"/>
    </location>
</feature>
<feature type="compositionally biased region" description="Polar residues" evidence="14">
    <location>
        <begin position="1463"/>
        <end position="1474"/>
    </location>
</feature>
<dbReference type="GO" id="GO:0048188">
    <property type="term" value="C:Set1C/COMPASS complex"/>
    <property type="evidence" value="ECO:0007669"/>
    <property type="project" value="InterPro"/>
</dbReference>
<feature type="compositionally biased region" description="Low complexity" evidence="14">
    <location>
        <begin position="1441"/>
        <end position="1462"/>
    </location>
</feature>
<keyword evidence="5" id="KW-0949">S-adenosyl-L-methionine</keyword>
<evidence type="ECO:0000256" key="12">
    <source>
        <dbReference type="ARBA" id="ARBA00047583"/>
    </source>
</evidence>
<evidence type="ECO:0000313" key="18">
    <source>
        <dbReference type="Proteomes" id="UP000580250"/>
    </source>
</evidence>
<feature type="compositionally biased region" description="Low complexity" evidence="14">
    <location>
        <begin position="275"/>
        <end position="285"/>
    </location>
</feature>
<keyword evidence="7" id="KW-0694">RNA-binding</keyword>
<dbReference type="Gene3D" id="2.170.270.10">
    <property type="entry name" value="SET domain"/>
    <property type="match status" value="1"/>
</dbReference>
<dbReference type="InterPro" id="IPR001214">
    <property type="entry name" value="SET_dom"/>
</dbReference>
<feature type="compositionally biased region" description="Basic and acidic residues" evidence="14">
    <location>
        <begin position="625"/>
        <end position="642"/>
    </location>
</feature>
<feature type="compositionally biased region" description="Polar residues" evidence="14">
    <location>
        <begin position="696"/>
        <end position="707"/>
    </location>
</feature>